<dbReference type="CDD" id="cd05466">
    <property type="entry name" value="PBP2_LTTR_substrate"/>
    <property type="match status" value="1"/>
</dbReference>
<sequence length="302" mass="34445">MKIEQLEFLIEVCRAGSINAASKKIFISQQSLNQSLRNLEEELGFTVLNRTKRGVTLTKQGLMVYNAAQAIVARYDQMLDQINASELNHLDTLYGKLNIHLSPMVSISLMPLVYVDYMHTHPKVQVYLQERYQDDIVAEVAQNPGDVGFVLIANSLKYFVDNVPQNVELQLLKSYPIYIAMSPRHPLAHQHNLSLASIADYPFIIYETGGPEGEHALQNVVDLHILLSTNNYNMCRELLNEGNTLIYSFPPYIRRSVFADCVHIPLNLKDITFQLYMVYNKRAGANEKRLMESFSATLQNYL</sequence>
<dbReference type="InterPro" id="IPR005119">
    <property type="entry name" value="LysR_subst-bd"/>
</dbReference>
<evidence type="ECO:0000256" key="2">
    <source>
        <dbReference type="ARBA" id="ARBA00023015"/>
    </source>
</evidence>
<name>A0A1G6WMP0_PEPNI</name>
<keyword evidence="7" id="KW-1185">Reference proteome</keyword>
<dbReference type="Gene3D" id="1.10.10.10">
    <property type="entry name" value="Winged helix-like DNA-binding domain superfamily/Winged helix DNA-binding domain"/>
    <property type="match status" value="1"/>
</dbReference>
<evidence type="ECO:0000256" key="1">
    <source>
        <dbReference type="ARBA" id="ARBA00009437"/>
    </source>
</evidence>
<dbReference type="GO" id="GO:0003700">
    <property type="term" value="F:DNA-binding transcription factor activity"/>
    <property type="evidence" value="ECO:0007669"/>
    <property type="project" value="InterPro"/>
</dbReference>
<keyword evidence="4" id="KW-0804">Transcription</keyword>
<dbReference type="PROSITE" id="PS50931">
    <property type="entry name" value="HTH_LYSR"/>
    <property type="match status" value="1"/>
</dbReference>
<evidence type="ECO:0000259" key="5">
    <source>
        <dbReference type="PROSITE" id="PS50931"/>
    </source>
</evidence>
<accession>A0A1G6WMP0</accession>
<reference evidence="6 7" key="1">
    <citation type="submission" date="2016-10" db="EMBL/GenBank/DDBJ databases">
        <authorList>
            <person name="de Groot N.N."/>
        </authorList>
    </citation>
    <scope>NUCLEOTIDE SEQUENCE [LARGE SCALE GENOMIC DNA]</scope>
    <source>
        <strain evidence="6 7">DSM 20475</strain>
    </source>
</reference>
<dbReference type="EMBL" id="FNAF01000005">
    <property type="protein sequence ID" value="SDD66305.1"/>
    <property type="molecule type" value="Genomic_DNA"/>
</dbReference>
<dbReference type="InterPro" id="IPR000847">
    <property type="entry name" value="LysR_HTH_N"/>
</dbReference>
<dbReference type="OrthoDB" id="9803714at2"/>
<dbReference type="STRING" id="2741.SAMN04489866_10574"/>
<comment type="similarity">
    <text evidence="1">Belongs to the LysR transcriptional regulatory family.</text>
</comment>
<dbReference type="RefSeq" id="WP_091791749.1">
    <property type="nucleotide sequence ID" value="NZ_FNAF01000005.1"/>
</dbReference>
<evidence type="ECO:0000313" key="7">
    <source>
        <dbReference type="Proteomes" id="UP000198995"/>
    </source>
</evidence>
<dbReference type="Pfam" id="PF03466">
    <property type="entry name" value="LysR_substrate"/>
    <property type="match status" value="1"/>
</dbReference>
<proteinExistence type="inferred from homology"/>
<dbReference type="InterPro" id="IPR036390">
    <property type="entry name" value="WH_DNA-bd_sf"/>
</dbReference>
<evidence type="ECO:0000313" key="6">
    <source>
        <dbReference type="EMBL" id="SDD66305.1"/>
    </source>
</evidence>
<dbReference type="AlphaFoldDB" id="A0A1G6WMP0"/>
<dbReference type="PANTHER" id="PTHR30126:SF40">
    <property type="entry name" value="HTH-TYPE TRANSCRIPTIONAL REGULATOR GLTR"/>
    <property type="match status" value="1"/>
</dbReference>
<dbReference type="PANTHER" id="PTHR30126">
    <property type="entry name" value="HTH-TYPE TRANSCRIPTIONAL REGULATOR"/>
    <property type="match status" value="1"/>
</dbReference>
<dbReference type="SUPFAM" id="SSF46785">
    <property type="entry name" value="Winged helix' DNA-binding domain"/>
    <property type="match status" value="1"/>
</dbReference>
<dbReference type="SUPFAM" id="SSF53850">
    <property type="entry name" value="Periplasmic binding protein-like II"/>
    <property type="match status" value="1"/>
</dbReference>
<dbReference type="Pfam" id="PF00126">
    <property type="entry name" value="HTH_1"/>
    <property type="match status" value="1"/>
</dbReference>
<organism evidence="6 7">
    <name type="scientific">Peptococcus niger</name>
    <dbReference type="NCBI Taxonomy" id="2741"/>
    <lineage>
        <taxon>Bacteria</taxon>
        <taxon>Bacillati</taxon>
        <taxon>Bacillota</taxon>
        <taxon>Clostridia</taxon>
        <taxon>Eubacteriales</taxon>
        <taxon>Peptococcaceae</taxon>
        <taxon>Peptococcus</taxon>
    </lineage>
</organism>
<protein>
    <submittedName>
        <fullName evidence="6">ModE molybdate transport repressor domain-containing protein</fullName>
    </submittedName>
</protein>
<dbReference type="InterPro" id="IPR036388">
    <property type="entry name" value="WH-like_DNA-bd_sf"/>
</dbReference>
<dbReference type="Gene3D" id="3.40.190.290">
    <property type="match status" value="1"/>
</dbReference>
<dbReference type="GO" id="GO:0000976">
    <property type="term" value="F:transcription cis-regulatory region binding"/>
    <property type="evidence" value="ECO:0007669"/>
    <property type="project" value="TreeGrafter"/>
</dbReference>
<evidence type="ECO:0000256" key="3">
    <source>
        <dbReference type="ARBA" id="ARBA00023125"/>
    </source>
</evidence>
<feature type="domain" description="HTH lysR-type" evidence="5">
    <location>
        <begin position="1"/>
        <end position="58"/>
    </location>
</feature>
<keyword evidence="3" id="KW-0238">DNA-binding</keyword>
<keyword evidence="2" id="KW-0805">Transcription regulation</keyword>
<evidence type="ECO:0000256" key="4">
    <source>
        <dbReference type="ARBA" id="ARBA00023163"/>
    </source>
</evidence>
<gene>
    <name evidence="6" type="ORF">SAMN04489866_10574</name>
</gene>
<dbReference type="Proteomes" id="UP000198995">
    <property type="component" value="Unassembled WGS sequence"/>
</dbReference>